<dbReference type="OMA" id="WANDIAM"/>
<protein>
    <submittedName>
        <fullName evidence="7">Protein FMP52, mitochondrial</fullName>
    </submittedName>
</protein>
<dbReference type="GO" id="GO:0005741">
    <property type="term" value="C:mitochondrial outer membrane"/>
    <property type="evidence" value="ECO:0007669"/>
    <property type="project" value="UniProtKB-SubCell"/>
</dbReference>
<comment type="subcellular location">
    <subcellularLocation>
        <location evidence="1">Mitochondrion outer membrane</location>
        <topology evidence="1">Peripheral membrane protein</topology>
    </subcellularLocation>
</comment>
<dbReference type="Gene3D" id="3.40.50.720">
    <property type="entry name" value="NAD(P)-binding Rossmann-like Domain"/>
    <property type="match status" value="1"/>
</dbReference>
<dbReference type="PANTHER" id="PTHR14097:SF7">
    <property type="entry name" value="OXIDOREDUCTASE HTATIP2"/>
    <property type="match status" value="1"/>
</dbReference>
<dbReference type="FunCoup" id="G3APX5">
    <property type="interactions" value="103"/>
</dbReference>
<proteinExistence type="inferred from homology"/>
<dbReference type="Pfam" id="PF08732">
    <property type="entry name" value="HIM1"/>
    <property type="match status" value="1"/>
</dbReference>
<evidence type="ECO:0000256" key="4">
    <source>
        <dbReference type="ARBA" id="ARBA00022946"/>
    </source>
</evidence>
<dbReference type="InterPro" id="IPR036291">
    <property type="entry name" value="NAD(P)-bd_dom_sf"/>
</dbReference>
<dbReference type="AlphaFoldDB" id="G3APX5"/>
<accession>G3APX5</accession>
<evidence type="ECO:0000256" key="5">
    <source>
        <dbReference type="ARBA" id="ARBA00023128"/>
    </source>
</evidence>
<dbReference type="HOGENOM" id="CLU_071330_2_2_1"/>
<reference evidence="7 8" key="1">
    <citation type="journal article" date="2011" name="Proc. Natl. Acad. Sci. U.S.A.">
        <title>Comparative genomics of xylose-fermenting fungi for enhanced biofuel production.</title>
        <authorList>
            <person name="Wohlbach D.J."/>
            <person name="Kuo A."/>
            <person name="Sato T.K."/>
            <person name="Potts K.M."/>
            <person name="Salamov A.A."/>
            <person name="LaButti K.M."/>
            <person name="Sun H."/>
            <person name="Clum A."/>
            <person name="Pangilinan J.L."/>
            <person name="Lindquist E.A."/>
            <person name="Lucas S."/>
            <person name="Lapidus A."/>
            <person name="Jin M."/>
            <person name="Gunawan C."/>
            <person name="Balan V."/>
            <person name="Dale B.E."/>
            <person name="Jeffries T.W."/>
            <person name="Zinkel R."/>
            <person name="Barry K.W."/>
            <person name="Grigoriev I.V."/>
            <person name="Gasch A.P."/>
        </authorList>
    </citation>
    <scope>NUCLEOTIDE SEQUENCE [LARGE SCALE GENOMIC DNA]</scope>
    <source>
        <strain evidence="8">NRRL Y-27907 / 11-Y1</strain>
    </source>
</reference>
<dbReference type="eggNOG" id="KOG4039">
    <property type="taxonomic scope" value="Eukaryota"/>
</dbReference>
<evidence type="ECO:0000256" key="1">
    <source>
        <dbReference type="ARBA" id="ARBA00004450"/>
    </source>
</evidence>
<organism evidence="8">
    <name type="scientific">Spathaspora passalidarum (strain NRRL Y-27907 / 11-Y1)</name>
    <dbReference type="NCBI Taxonomy" id="619300"/>
    <lineage>
        <taxon>Eukaryota</taxon>
        <taxon>Fungi</taxon>
        <taxon>Dikarya</taxon>
        <taxon>Ascomycota</taxon>
        <taxon>Saccharomycotina</taxon>
        <taxon>Pichiomycetes</taxon>
        <taxon>Debaryomycetaceae</taxon>
        <taxon>Spathaspora</taxon>
    </lineage>
</organism>
<dbReference type="InParanoid" id="G3APX5"/>
<dbReference type="STRING" id="619300.G3APX5"/>
<evidence type="ECO:0000256" key="2">
    <source>
        <dbReference type="ARBA" id="ARBA00006617"/>
    </source>
</evidence>
<dbReference type="Proteomes" id="UP000000709">
    <property type="component" value="Unassembled WGS sequence"/>
</dbReference>
<dbReference type="KEGG" id="spaa:SPAPADRAFT_138485"/>
<evidence type="ECO:0000313" key="7">
    <source>
        <dbReference type="EMBL" id="EGW32296.1"/>
    </source>
</evidence>
<evidence type="ECO:0000256" key="6">
    <source>
        <dbReference type="ARBA" id="ARBA00023136"/>
    </source>
</evidence>
<dbReference type="GO" id="GO:0051170">
    <property type="term" value="P:import into nucleus"/>
    <property type="evidence" value="ECO:0007669"/>
    <property type="project" value="TreeGrafter"/>
</dbReference>
<evidence type="ECO:0000313" key="8">
    <source>
        <dbReference type="Proteomes" id="UP000000709"/>
    </source>
</evidence>
<dbReference type="FunFam" id="3.40.50.720:FF:000366">
    <property type="entry name" value="Protein FMP52, mitochondrial"/>
    <property type="match status" value="1"/>
</dbReference>
<dbReference type="PANTHER" id="PTHR14097">
    <property type="entry name" value="OXIDOREDUCTASE HTATIP2"/>
    <property type="match status" value="1"/>
</dbReference>
<comment type="similarity">
    <text evidence="2">Belongs to the FMP52 family.</text>
</comment>
<dbReference type="GeneID" id="18870121"/>
<dbReference type="InterPro" id="IPR014843">
    <property type="entry name" value="Him1/Fmp52"/>
</dbReference>
<keyword evidence="3" id="KW-1000">Mitochondrion outer membrane</keyword>
<keyword evidence="4" id="KW-0809">Transit peptide</keyword>
<keyword evidence="8" id="KW-1185">Reference proteome</keyword>
<name>G3APX5_SPAPN</name>
<gene>
    <name evidence="7" type="ORF">SPAPADRAFT_138485</name>
</gene>
<sequence length="228" mass="24374">MSLFILGATGLVGAEVVKYGEKSSVFEKVIPLIRRHSKLEGSKISVIEEPDTSKWPEVIANESKSTPIDAFISALGSTRAKAGSAENFRKIDYGINYENFKAAKENGVKTAVLVSSIGANAKSWFLYPQTKGKLEDDVIALGFEHTVILRPGALLGERESAHGWANGAVNTIGRATKGTFFAPVLHPIEGADVAKVAVDFAEKSKMGKLTEKVTIVSAGELVKLASKL</sequence>
<evidence type="ECO:0000256" key="3">
    <source>
        <dbReference type="ARBA" id="ARBA00022787"/>
    </source>
</evidence>
<dbReference type="EMBL" id="GL996502">
    <property type="protein sequence ID" value="EGW32296.1"/>
    <property type="molecule type" value="Genomic_DNA"/>
</dbReference>
<dbReference type="RefSeq" id="XP_007375572.1">
    <property type="nucleotide sequence ID" value="XM_007375510.1"/>
</dbReference>
<keyword evidence="6" id="KW-0472">Membrane</keyword>
<dbReference type="OrthoDB" id="430436at2759"/>
<keyword evidence="5" id="KW-0496">Mitochondrion</keyword>
<dbReference type="SUPFAM" id="SSF51735">
    <property type="entry name" value="NAD(P)-binding Rossmann-fold domains"/>
    <property type="match status" value="1"/>
</dbReference>